<dbReference type="PRINTS" id="PR00625">
    <property type="entry name" value="JDOMAIN"/>
</dbReference>
<dbReference type="InterPro" id="IPR026894">
    <property type="entry name" value="DnaJ_X"/>
</dbReference>
<dbReference type="AlphaFoldDB" id="A0A1D1XJY5"/>
<dbReference type="SUPFAM" id="SSF46565">
    <property type="entry name" value="Chaperone J-domain"/>
    <property type="match status" value="1"/>
</dbReference>
<feature type="compositionally biased region" description="Low complexity" evidence="1">
    <location>
        <begin position="62"/>
        <end position="72"/>
    </location>
</feature>
<feature type="compositionally biased region" description="Basic and acidic residues" evidence="1">
    <location>
        <begin position="208"/>
        <end position="225"/>
    </location>
</feature>
<organism evidence="3">
    <name type="scientific">Anthurium amnicola</name>
    <dbReference type="NCBI Taxonomy" id="1678845"/>
    <lineage>
        <taxon>Eukaryota</taxon>
        <taxon>Viridiplantae</taxon>
        <taxon>Streptophyta</taxon>
        <taxon>Embryophyta</taxon>
        <taxon>Tracheophyta</taxon>
        <taxon>Spermatophyta</taxon>
        <taxon>Magnoliopsida</taxon>
        <taxon>Liliopsida</taxon>
        <taxon>Araceae</taxon>
        <taxon>Pothoideae</taxon>
        <taxon>Potheae</taxon>
        <taxon>Anthurium</taxon>
    </lineage>
</organism>
<evidence type="ECO:0000259" key="2">
    <source>
        <dbReference type="PROSITE" id="PS50076"/>
    </source>
</evidence>
<dbReference type="Gene3D" id="1.10.287.110">
    <property type="entry name" value="DnaJ domain"/>
    <property type="match status" value="1"/>
</dbReference>
<dbReference type="InterPro" id="IPR018253">
    <property type="entry name" value="DnaJ_domain_CS"/>
</dbReference>
<feature type="region of interest" description="Disordered" evidence="1">
    <location>
        <begin position="58"/>
        <end position="82"/>
    </location>
</feature>
<dbReference type="PROSITE" id="PS00636">
    <property type="entry name" value="DNAJ_1"/>
    <property type="match status" value="1"/>
</dbReference>
<dbReference type="PROSITE" id="PS50076">
    <property type="entry name" value="DNAJ_2"/>
    <property type="match status" value="1"/>
</dbReference>
<feature type="region of interest" description="Disordered" evidence="1">
    <location>
        <begin position="201"/>
        <end position="225"/>
    </location>
</feature>
<feature type="domain" description="J" evidence="2">
    <location>
        <begin position="89"/>
        <end position="153"/>
    </location>
</feature>
<evidence type="ECO:0000313" key="3">
    <source>
        <dbReference type="EMBL" id="JAT42717.1"/>
    </source>
</evidence>
<dbReference type="Pfam" id="PF00226">
    <property type="entry name" value="DnaJ"/>
    <property type="match status" value="1"/>
</dbReference>
<sequence>MGTPITSRKPEFVHKQCSHCRVQLEFQSPKSNTPQISVLCYSCQKVSKFDLTLDINAATNGKNSSNNSSSSKKSSKRQFGTAQEPLETELYDTLGVSPTASSSEIKKQYYKLALQFHPDKNKSPDAEQQFKKISDAYQILSNPDLRQKYNEYGGAEPEGGFVNPEDFFKQQFGGDRFVDIIGEISIGRDMKEVLQSAAAEEMNGDLSEEGKVRNKSNNEEEREKIRQQRVEKLVSNLVQKLSMYVDSRDQNDERRAEQFRNVIELEAEDLKAESYGVELLHAIGFTYSLKAKQYLGGEQIFGLPRFGHILREKGHVFSETISTLRSAIDLQNSFKELQKAEQEGLEGVEKNKLEEATASKGLTALWKGSKLEVEGVLREVCDRVLSDSNVPKDVLRKRAEALKIIGVVYESVKGDYKAN</sequence>
<proteinExistence type="predicted"/>
<dbReference type="CDD" id="cd06257">
    <property type="entry name" value="DnaJ"/>
    <property type="match status" value="1"/>
</dbReference>
<dbReference type="GO" id="GO:0005783">
    <property type="term" value="C:endoplasmic reticulum"/>
    <property type="evidence" value="ECO:0007669"/>
    <property type="project" value="UniProtKB-ARBA"/>
</dbReference>
<dbReference type="Pfam" id="PF14308">
    <property type="entry name" value="DnaJ-X"/>
    <property type="match status" value="1"/>
</dbReference>
<name>A0A1D1XJY5_9ARAE</name>
<dbReference type="InterPro" id="IPR001623">
    <property type="entry name" value="DnaJ_domain"/>
</dbReference>
<dbReference type="SMART" id="SM00271">
    <property type="entry name" value="DnaJ"/>
    <property type="match status" value="1"/>
</dbReference>
<dbReference type="PANTHER" id="PTHR44924:SF1">
    <property type="entry name" value="DNAJ SUBFAMILY A MEMBER 2"/>
    <property type="match status" value="1"/>
</dbReference>
<accession>A0A1D1XJY5</accession>
<dbReference type="PANTHER" id="PTHR44924">
    <property type="entry name" value="DNAJ SUBFAMILY A MEMBER 2"/>
    <property type="match status" value="1"/>
</dbReference>
<gene>
    <name evidence="3" type="primary">SPBC3E7.11c_1</name>
    <name evidence="3" type="ORF">g.144136</name>
</gene>
<dbReference type="EMBL" id="GDJX01025219">
    <property type="protein sequence ID" value="JAT42717.1"/>
    <property type="molecule type" value="Transcribed_RNA"/>
</dbReference>
<dbReference type="InterPro" id="IPR036869">
    <property type="entry name" value="J_dom_sf"/>
</dbReference>
<evidence type="ECO:0000256" key="1">
    <source>
        <dbReference type="SAM" id="MobiDB-lite"/>
    </source>
</evidence>
<reference evidence="3" key="1">
    <citation type="submission" date="2015-07" db="EMBL/GenBank/DDBJ databases">
        <title>Transcriptome Assembly of Anthurium amnicola.</title>
        <authorList>
            <person name="Suzuki J."/>
        </authorList>
    </citation>
    <scope>NUCLEOTIDE SEQUENCE</scope>
</reference>
<protein>
    <submittedName>
        <fullName evidence="3">Putative J domain-containing protein C3E7.11c</fullName>
    </submittedName>
</protein>